<dbReference type="Pfam" id="PF17164">
    <property type="entry name" value="DUF5122"/>
    <property type="match status" value="4"/>
</dbReference>
<comment type="subcellular location">
    <subcellularLocation>
        <location evidence="1">Secreted</location>
    </subcellularLocation>
</comment>
<gene>
    <name evidence="3" type="ORF">KAK03_01260</name>
</gene>
<dbReference type="PANTHER" id="PTHR38340">
    <property type="entry name" value="S-LAYER PROTEIN"/>
    <property type="match status" value="1"/>
</dbReference>
<dbReference type="InterPro" id="IPR050557">
    <property type="entry name" value="RTX_toxin/Mannuronan_C5-epim"/>
</dbReference>
<evidence type="ECO:0000256" key="2">
    <source>
        <dbReference type="ARBA" id="ARBA00022525"/>
    </source>
</evidence>
<dbReference type="RefSeq" id="WP_210851296.1">
    <property type="nucleotide sequence ID" value="NZ_JAGQDD010000001.1"/>
</dbReference>
<evidence type="ECO:0000313" key="3">
    <source>
        <dbReference type="EMBL" id="MBQ0929095.1"/>
    </source>
</evidence>
<dbReference type="InterPro" id="IPR011049">
    <property type="entry name" value="Serralysin-like_metalloprot_C"/>
</dbReference>
<dbReference type="GO" id="GO:0005576">
    <property type="term" value="C:extracellular region"/>
    <property type="evidence" value="ECO:0007669"/>
    <property type="project" value="UniProtKB-SubCell"/>
</dbReference>
<dbReference type="NCBIfam" id="TIGR02608">
    <property type="entry name" value="delta_60_rpt"/>
    <property type="match status" value="6"/>
</dbReference>
<dbReference type="PRINTS" id="PR00313">
    <property type="entry name" value="CABNDNGRPT"/>
</dbReference>
<comment type="caution">
    <text evidence="3">The sequence shown here is derived from an EMBL/GenBank/DDBJ whole genome shotgun (WGS) entry which is preliminary data.</text>
</comment>
<keyword evidence="2" id="KW-0964">Secreted</keyword>
<keyword evidence="4" id="KW-1185">Reference proteome</keyword>
<proteinExistence type="predicted"/>
<dbReference type="EMBL" id="JAGQDD010000001">
    <property type="protein sequence ID" value="MBQ0929095.1"/>
    <property type="molecule type" value="Genomic_DNA"/>
</dbReference>
<protein>
    <submittedName>
        <fullName evidence="3">Uncharacterized protein</fullName>
    </submittedName>
</protein>
<accession>A0A940Y6C0</accession>
<dbReference type="InterPro" id="IPR013431">
    <property type="entry name" value="Delta_60_rpt"/>
</dbReference>
<dbReference type="InterPro" id="IPR018511">
    <property type="entry name" value="Hemolysin-typ_Ca-bd_CS"/>
</dbReference>
<dbReference type="PROSITE" id="PS00330">
    <property type="entry name" value="HEMOLYSIN_CALCIUM"/>
    <property type="match status" value="6"/>
</dbReference>
<evidence type="ECO:0000313" key="4">
    <source>
        <dbReference type="Proteomes" id="UP000676246"/>
    </source>
</evidence>
<name>A0A940Y6C0_9BURK</name>
<dbReference type="GO" id="GO:0005509">
    <property type="term" value="F:calcium ion binding"/>
    <property type="evidence" value="ECO:0007669"/>
    <property type="project" value="InterPro"/>
</dbReference>
<evidence type="ECO:0000256" key="1">
    <source>
        <dbReference type="ARBA" id="ARBA00004613"/>
    </source>
</evidence>
<dbReference type="PANTHER" id="PTHR38340:SF1">
    <property type="entry name" value="S-LAYER PROTEIN"/>
    <property type="match status" value="1"/>
</dbReference>
<dbReference type="Pfam" id="PF00353">
    <property type="entry name" value="HemolysinCabind"/>
    <property type="match status" value="15"/>
</dbReference>
<dbReference type="Gene3D" id="2.80.10.50">
    <property type="match status" value="3"/>
</dbReference>
<sequence length="2321" mass="235350">MTTSTAFTTPEDTPFVLDASLLGWPQTEDAITLHIAALNLRGELYNGDEFLQPGSDIPLADVLAGRVRFVPEANDNGDRLSLTLQWLDASGTAVADGTVQGTVTPVDDAPAFGEFGGQGVLMLAQHGHDEWATGAQLLSDGSLVLGGHQRNLAGFDFRAWRVDADGRPAADWADRGTTTVDALPFSVDQANAVLVLDDGRTLLGGFVGDGWRYEFAVLCLNADGSRDSSFGDNGLVRVPLGAGDAYGSNLVQLADGRIVLGGWSADHNGASLLCLNADGSIATGFGGNGNGTLDVPRIDTAEGLRGLVASADGGLILDCSGWTEGMQGTHRVLTKLDASGALDLTWGIDGKVVLPLRMPQPGDHSLVQMADGSLLMCGFTMVDGHPRGTVLRLHADGSLDTSFGQDGMVVLDTGLTESTAMHLAVLADGGVVVVGHGGTLLDGADADSFAIRLGADGSLDTQFGNGGVALLPVSSGQDIARQVLVDAQGRVLIVGDAVNGDNRDSFVVRLLADGQLDASFADTTAHWHVGDAPVAIGRFVALHDADLAALNGEQGNYGGCTLTLSRLGGADPGDQFAVAANDAGLPVVDLSGCTWTQGGGTVQITLAPGFTQAQLDALLAALTFQPADGTAAGQIGLQWSFSGAEPDAVPVTHVTMVDVQPSLTAGLGVDLNGQNPGTLSYYDFGPHLAWAVDGGFVPGQPNPFWNAHIGLDAGISSILIHTDRAATNLDVSLQWRLGWDSVDPVTGELQHDAPTLAYASAQDPVDFTLWIDGQSVALRASSVEGVAEDGQPTWDLRIDSADGSALDSATMQAVLQQIGVSYVPGVDQPSHASVIRWTVSISADGQTWVGAAGDQAGTVQIGMTDQAPTLIAAFHQGDQVNLHFDTPNWQGLDSLPNTASNGWRADMGQPDPSLFTVSVTVNGQTETYGVLKAEMNRGVLLTLDRSIPDNAQVSVSYHPPATDQGGQVVQDWVGNDAPAGEVASQHYTGLQFEALDGAARGLSGGMLDALRGYASADPAFANFDQAGQVVAEADGTLTIQFRPSTLVANPNFDANATEGLDSHAFMNAQLTVQIVQWEGMGWHLGDSVMMSDLFSPALGIQALSNTVSWLVGDSADNATDTLDFLRISSPEGGSFSLWASMNEATFWGNDVMAGSTGNDSLMGYQGQDTIDGGAGRDSIDGGLGHDQIDGGADNDLLIGNAGDDVLQGGAGGDTLLGGAGDDYIDGGVVSDRINYTDGNALSYSGVNAALTIDLSGLTGNGSTGSGTVTSADGSVGTDTVVNVNFITAGNGNDVMIGSAAEQFEMFYGGVGNDTIDGGQVSDFGNNRLNYLGARAGVTVDLATGRADTRDDTVSGNAGHDQFTNINQVRASAYADVLLGSDATAYTESFEGMQGDDTIDGRGGFDIVRYDAPSTTSAVTVDLAAGTAQGSFMGTDTLLNIEGAFGTSFDDVLLGGATANGTDYSNSGKKEVLRGGAGNDTIDGGAGFDRADYASSTSGVEVHLSWDAQTATLGGWAQDGLGGTDELRNIEQVRGSDFNDLIVGSDRDTKAVDGHFELLEGRAGNDTIDGGAGFDIADYGTARQGVVASLATGRVSQDGYGNQDQLLRIEGLRGSNYADLLTGSLRSGEYLEGGAGNDTLDGGAGSDRLNGGIGDDTYVVDQAGDIVTEAASQGTDTVRSAVNYTLGANLERLQLASGTLALSGTGNSLANTLLGNSGANLLDGSTGADTMSGYAGDDIYVVDQAGDVVTESVSQGTDTVRSAISYTLGSNLENLALLGSAAINATGNSAANLLSGNSGANLLDGKAGADTLDGGAGDDTYVVDQVGDVVTEGSATYGIDTVQSSVSWTLGNHLENLVLLGSAVIDGTGNALANQITGNAAANLLDGGLGADTLNGGAGDDCYIVDHVGDVVVESSASGGIDTVQSGVSYTLGANLEHLVLGGSGAINGTGNALGNQITGNAAANTLDGGLGNDTLNGGAGNDTYIVDSTADVVVESSSSGGLDTVRASVSVTLGANVENLALTGSAAINGTGNALANQLTGNAAANTLDGGIGADTMAGGAGDDTYLVDHLGDVVTELAGEGTDTVASLLSSYTLGTTIENGRIASTGSANLTGNAGANLLGAGAGNNTIDGLTGFDTVDYGNATGAVTVNLASTSAQLTGGSGTDTLRNIEAVLGSGFSDRLSGTSGDNLLSGGAGHDTLAGGLGNDTLTGGLGSDTFRFDTAPSATLNADTITDYNVADDSFSLENGVFTKLVTTGTLSAAYFAANTAGVAMDANDYLVYDSDGGQLYYDADGNGAGAAVLVAKLGPGLALSALDFIIT</sequence>
<dbReference type="Proteomes" id="UP000676246">
    <property type="component" value="Unassembled WGS sequence"/>
</dbReference>
<dbReference type="Gene3D" id="2.150.10.10">
    <property type="entry name" value="Serralysin-like metalloprotease, C-terminal"/>
    <property type="match status" value="9"/>
</dbReference>
<organism evidence="3 4">
    <name type="scientific">Ideonella alba</name>
    <dbReference type="NCBI Taxonomy" id="2824118"/>
    <lineage>
        <taxon>Bacteria</taxon>
        <taxon>Pseudomonadati</taxon>
        <taxon>Pseudomonadota</taxon>
        <taxon>Betaproteobacteria</taxon>
        <taxon>Burkholderiales</taxon>
        <taxon>Sphaerotilaceae</taxon>
        <taxon>Ideonella</taxon>
    </lineage>
</organism>
<dbReference type="SUPFAM" id="SSF51120">
    <property type="entry name" value="beta-Roll"/>
    <property type="match status" value="7"/>
</dbReference>
<dbReference type="InterPro" id="IPR001343">
    <property type="entry name" value="Hemolysn_Ca-bd"/>
</dbReference>
<reference evidence="3 4" key="1">
    <citation type="submission" date="2021-04" db="EMBL/GenBank/DDBJ databases">
        <title>The genome sequence of Ideonella sp. 3Y2.</title>
        <authorList>
            <person name="Liu Y."/>
        </authorList>
    </citation>
    <scope>NUCLEOTIDE SEQUENCE [LARGE SCALE GENOMIC DNA]</scope>
    <source>
        <strain evidence="3 4">3Y2</strain>
    </source>
</reference>